<keyword evidence="1" id="KW-0808">Transferase</keyword>
<keyword evidence="2" id="KW-1185">Reference proteome</keyword>
<dbReference type="GO" id="GO:0008168">
    <property type="term" value="F:methyltransferase activity"/>
    <property type="evidence" value="ECO:0007669"/>
    <property type="project" value="UniProtKB-KW"/>
</dbReference>
<accession>A0ABP6WHQ5</accession>
<evidence type="ECO:0000313" key="2">
    <source>
        <dbReference type="Proteomes" id="UP001500689"/>
    </source>
</evidence>
<name>A0ABP6WHQ5_9PSEU</name>
<sequence length="112" mass="12109">MPWRVAFALQNDGWLLRNAVIVGSDDGKYETVLFCVKQRGYYLDLAAARSVLGPDRGDVVLSGRAELADRVVLAACPVGGVVLDLTDWPEARAAADRWGRRIAQAPRATAVA</sequence>
<evidence type="ECO:0000313" key="1">
    <source>
        <dbReference type="EMBL" id="GAA3549675.1"/>
    </source>
</evidence>
<keyword evidence="1" id="KW-0489">Methyltransferase</keyword>
<dbReference type="Proteomes" id="UP001500689">
    <property type="component" value="Unassembled WGS sequence"/>
</dbReference>
<dbReference type="EMBL" id="BAAAZN010000007">
    <property type="protein sequence ID" value="GAA3549675.1"/>
    <property type="molecule type" value="Genomic_DNA"/>
</dbReference>
<comment type="caution">
    <text evidence="1">The sequence shown here is derived from an EMBL/GenBank/DDBJ whole genome shotgun (WGS) entry which is preliminary data.</text>
</comment>
<gene>
    <name evidence="1" type="ORF">GCM10022222_36600</name>
</gene>
<proteinExistence type="predicted"/>
<organism evidence="1 2">
    <name type="scientific">Amycolatopsis ultiminotia</name>
    <dbReference type="NCBI Taxonomy" id="543629"/>
    <lineage>
        <taxon>Bacteria</taxon>
        <taxon>Bacillati</taxon>
        <taxon>Actinomycetota</taxon>
        <taxon>Actinomycetes</taxon>
        <taxon>Pseudonocardiales</taxon>
        <taxon>Pseudonocardiaceae</taxon>
        <taxon>Amycolatopsis</taxon>
    </lineage>
</organism>
<dbReference type="GO" id="GO:0032259">
    <property type="term" value="P:methylation"/>
    <property type="evidence" value="ECO:0007669"/>
    <property type="project" value="UniProtKB-KW"/>
</dbReference>
<protein>
    <submittedName>
        <fullName evidence="1">DNA methyltransferase</fullName>
    </submittedName>
</protein>
<reference evidence="2" key="1">
    <citation type="journal article" date="2019" name="Int. J. Syst. Evol. Microbiol.">
        <title>The Global Catalogue of Microorganisms (GCM) 10K type strain sequencing project: providing services to taxonomists for standard genome sequencing and annotation.</title>
        <authorList>
            <consortium name="The Broad Institute Genomics Platform"/>
            <consortium name="The Broad Institute Genome Sequencing Center for Infectious Disease"/>
            <person name="Wu L."/>
            <person name="Ma J."/>
        </authorList>
    </citation>
    <scope>NUCLEOTIDE SEQUENCE [LARGE SCALE GENOMIC DNA]</scope>
    <source>
        <strain evidence="2">JCM 16898</strain>
    </source>
</reference>